<evidence type="ECO:0000313" key="2">
    <source>
        <dbReference type="Proteomes" id="UP000199036"/>
    </source>
</evidence>
<reference evidence="2" key="1">
    <citation type="submission" date="2016-10" db="EMBL/GenBank/DDBJ databases">
        <authorList>
            <person name="Varghese N."/>
            <person name="Submissions S."/>
        </authorList>
    </citation>
    <scope>NUCLEOTIDE SEQUENCE [LARGE SCALE GENOMIC DNA]</scope>
    <source>
        <strain evidence="2">DS-12</strain>
    </source>
</reference>
<dbReference type="EMBL" id="FOVI01000018">
    <property type="protein sequence ID" value="SFO04619.1"/>
    <property type="molecule type" value="Genomic_DNA"/>
</dbReference>
<gene>
    <name evidence="1" type="ORF">SAMN05421741_11818</name>
</gene>
<dbReference type="Proteomes" id="UP000199036">
    <property type="component" value="Unassembled WGS sequence"/>
</dbReference>
<sequence>MGLSDKYQIWIKVPTYTISNLNSYYVTPGYVATGYVKDY</sequence>
<name>A0A1I5DZG4_9FLAO</name>
<dbReference type="AlphaFoldDB" id="A0A1I5DZG4"/>
<organism evidence="1 2">
    <name type="scientific">Paenimyroides ummariense</name>
    <dbReference type="NCBI Taxonomy" id="913024"/>
    <lineage>
        <taxon>Bacteria</taxon>
        <taxon>Pseudomonadati</taxon>
        <taxon>Bacteroidota</taxon>
        <taxon>Flavobacteriia</taxon>
        <taxon>Flavobacteriales</taxon>
        <taxon>Flavobacteriaceae</taxon>
        <taxon>Paenimyroides</taxon>
    </lineage>
</organism>
<evidence type="ECO:0000313" key="1">
    <source>
        <dbReference type="EMBL" id="SFO04619.1"/>
    </source>
</evidence>
<protein>
    <submittedName>
        <fullName evidence="1">Uncharacterized protein</fullName>
    </submittedName>
</protein>
<proteinExistence type="predicted"/>
<accession>A0A1I5DZG4</accession>
<keyword evidence="2" id="KW-1185">Reference proteome</keyword>